<gene>
    <name evidence="1" type="ORF">AS156_01485</name>
</gene>
<comment type="caution">
    <text evidence="1">The sequence shown here is derived from an EMBL/GenBank/DDBJ whole genome shotgun (WGS) entry which is preliminary data.</text>
</comment>
<proteinExistence type="predicted"/>
<dbReference type="Proteomes" id="UP000057737">
    <property type="component" value="Unassembled WGS sequence"/>
</dbReference>
<dbReference type="EMBL" id="LNCU01000116">
    <property type="protein sequence ID" value="KWV46491.1"/>
    <property type="molecule type" value="Genomic_DNA"/>
</dbReference>
<organism evidence="1 2">
    <name type="scientific">Bradyrhizobium macuxiense</name>
    <dbReference type="NCBI Taxonomy" id="1755647"/>
    <lineage>
        <taxon>Bacteria</taxon>
        <taxon>Pseudomonadati</taxon>
        <taxon>Pseudomonadota</taxon>
        <taxon>Alphaproteobacteria</taxon>
        <taxon>Hyphomicrobiales</taxon>
        <taxon>Nitrobacteraceae</taxon>
        <taxon>Bradyrhizobium</taxon>
    </lineage>
</organism>
<evidence type="ECO:0000313" key="1">
    <source>
        <dbReference type="EMBL" id="KWV46491.1"/>
    </source>
</evidence>
<reference evidence="1 2" key="1">
    <citation type="submission" date="2015-11" db="EMBL/GenBank/DDBJ databases">
        <title>Draft Genome Sequence of the Strain BR 10303 (Bradyrhizobium sp.) isolated from nodules of Centrolobium paraense.</title>
        <authorList>
            <person name="Zelli J.E."/>
            <person name="Simoes-Araujo J.L."/>
            <person name="Barauna A.C."/>
            <person name="Silva K."/>
        </authorList>
    </citation>
    <scope>NUCLEOTIDE SEQUENCE [LARGE SCALE GENOMIC DNA]</scope>
    <source>
        <strain evidence="1 2">BR 10303</strain>
    </source>
</reference>
<accession>A0A125Q613</accession>
<name>A0A125Q613_9BRAD</name>
<protein>
    <submittedName>
        <fullName evidence="1">Uncharacterized protein</fullName>
    </submittedName>
</protein>
<keyword evidence="2" id="KW-1185">Reference proteome</keyword>
<evidence type="ECO:0000313" key="2">
    <source>
        <dbReference type="Proteomes" id="UP000057737"/>
    </source>
</evidence>
<dbReference type="AlphaFoldDB" id="A0A125Q613"/>
<sequence length="84" mass="9365">MLTLRQELAHLACFVHLASFLKPKFAGGAARHPVGGSSKALSRLSETMFEGQRVVDPSATFLFHGDFRNRVLILDAEVDLPWER</sequence>